<reference evidence="8" key="1">
    <citation type="submission" date="2020-10" db="EMBL/GenBank/DDBJ databases">
        <authorList>
            <person name="Han B."/>
            <person name="Lu T."/>
            <person name="Zhao Q."/>
            <person name="Huang X."/>
            <person name="Zhao Y."/>
        </authorList>
    </citation>
    <scope>NUCLEOTIDE SEQUENCE</scope>
</reference>
<dbReference type="Proteomes" id="UP000604825">
    <property type="component" value="Unassembled WGS sequence"/>
</dbReference>
<dbReference type="InterPro" id="IPR036576">
    <property type="entry name" value="WRKY_dom_sf"/>
</dbReference>
<feature type="domain" description="WRKY" evidence="7">
    <location>
        <begin position="127"/>
        <end position="185"/>
    </location>
</feature>
<keyword evidence="3" id="KW-0238">DNA-binding</keyword>
<dbReference type="Gene3D" id="2.20.25.80">
    <property type="entry name" value="WRKY domain"/>
    <property type="match status" value="1"/>
</dbReference>
<sequence length="315" mass="35490">MDCVPDHEFAMREVAQAYELIKSQQPLLQFCDEQPSSAATNNLVQRLLNEALQALRLALSVMDPQLPAAVTGHHSSSTTTNRPHLLRQKSSAGAGDSEGVMSTMTRGKRRRSNDASSRILLTSMPHEDGYHWRKYGEKQINGTHFTRNYFRCSYKYDRGCQATKQIQQHNNSDPPMFQVTYNSEHTCNHTTTSNKYNNDNDLPHLSYSNAEGVVTIPTSHAMKEQEQGPLPSLVEVSTLSLDSMPTEDPFCFSSHYTLNPYQADDLVMEMSNIPCVRSDGYLDMGPMALPVETLEDTPFNDLELDELFDSSWIDN</sequence>
<evidence type="ECO:0000256" key="3">
    <source>
        <dbReference type="ARBA" id="ARBA00023125"/>
    </source>
</evidence>
<dbReference type="AlphaFoldDB" id="A0A811QKC2"/>
<dbReference type="PROSITE" id="PS50811">
    <property type="entry name" value="WRKY"/>
    <property type="match status" value="1"/>
</dbReference>
<dbReference type="GO" id="GO:0003700">
    <property type="term" value="F:DNA-binding transcription factor activity"/>
    <property type="evidence" value="ECO:0007669"/>
    <property type="project" value="InterPro"/>
</dbReference>
<evidence type="ECO:0000313" key="8">
    <source>
        <dbReference type="EMBL" id="CAD6256375.1"/>
    </source>
</evidence>
<keyword evidence="2" id="KW-0805">Transcription regulation</keyword>
<dbReference type="InterPro" id="IPR044810">
    <property type="entry name" value="WRKY_plant"/>
</dbReference>
<dbReference type="Pfam" id="PF03106">
    <property type="entry name" value="WRKY"/>
    <property type="match status" value="1"/>
</dbReference>
<feature type="region of interest" description="Disordered" evidence="6">
    <location>
        <begin position="69"/>
        <end position="117"/>
    </location>
</feature>
<accession>A0A811QKC2</accession>
<dbReference type="SMART" id="SM00774">
    <property type="entry name" value="WRKY"/>
    <property type="match status" value="1"/>
</dbReference>
<evidence type="ECO:0000256" key="5">
    <source>
        <dbReference type="ARBA" id="ARBA00023242"/>
    </source>
</evidence>
<dbReference type="PANTHER" id="PTHR31282">
    <property type="entry name" value="WRKY TRANSCRIPTION FACTOR 21-RELATED"/>
    <property type="match status" value="1"/>
</dbReference>
<evidence type="ECO:0000256" key="2">
    <source>
        <dbReference type="ARBA" id="ARBA00023015"/>
    </source>
</evidence>
<name>A0A811QKC2_9POAL</name>
<proteinExistence type="predicted"/>
<protein>
    <recommendedName>
        <fullName evidence="7">WRKY domain-containing protein</fullName>
    </recommendedName>
</protein>
<dbReference type="InterPro" id="IPR003657">
    <property type="entry name" value="WRKY_dom"/>
</dbReference>
<dbReference type="OrthoDB" id="692077at2759"/>
<evidence type="ECO:0000256" key="6">
    <source>
        <dbReference type="SAM" id="MobiDB-lite"/>
    </source>
</evidence>
<keyword evidence="5" id="KW-0539">Nucleus</keyword>
<dbReference type="GO" id="GO:0005634">
    <property type="term" value="C:nucleus"/>
    <property type="evidence" value="ECO:0007669"/>
    <property type="project" value="UniProtKB-SubCell"/>
</dbReference>
<keyword evidence="4" id="KW-0804">Transcription</keyword>
<evidence type="ECO:0000259" key="7">
    <source>
        <dbReference type="PROSITE" id="PS50811"/>
    </source>
</evidence>
<keyword evidence="9" id="KW-1185">Reference proteome</keyword>
<evidence type="ECO:0000313" key="9">
    <source>
        <dbReference type="Proteomes" id="UP000604825"/>
    </source>
</evidence>
<evidence type="ECO:0000256" key="1">
    <source>
        <dbReference type="ARBA" id="ARBA00004123"/>
    </source>
</evidence>
<dbReference type="EMBL" id="CAJGYO010000010">
    <property type="protein sequence ID" value="CAD6256375.1"/>
    <property type="molecule type" value="Genomic_DNA"/>
</dbReference>
<comment type="caution">
    <text evidence="8">The sequence shown here is derived from an EMBL/GenBank/DDBJ whole genome shotgun (WGS) entry which is preliminary data.</text>
</comment>
<evidence type="ECO:0000256" key="4">
    <source>
        <dbReference type="ARBA" id="ARBA00023163"/>
    </source>
</evidence>
<comment type="subcellular location">
    <subcellularLocation>
        <location evidence="1">Nucleus</location>
    </subcellularLocation>
</comment>
<organism evidence="8 9">
    <name type="scientific">Miscanthus lutarioriparius</name>
    <dbReference type="NCBI Taxonomy" id="422564"/>
    <lineage>
        <taxon>Eukaryota</taxon>
        <taxon>Viridiplantae</taxon>
        <taxon>Streptophyta</taxon>
        <taxon>Embryophyta</taxon>
        <taxon>Tracheophyta</taxon>
        <taxon>Spermatophyta</taxon>
        <taxon>Magnoliopsida</taxon>
        <taxon>Liliopsida</taxon>
        <taxon>Poales</taxon>
        <taxon>Poaceae</taxon>
        <taxon>PACMAD clade</taxon>
        <taxon>Panicoideae</taxon>
        <taxon>Andropogonodae</taxon>
        <taxon>Andropogoneae</taxon>
        <taxon>Saccharinae</taxon>
        <taxon>Miscanthus</taxon>
    </lineage>
</organism>
<dbReference type="GO" id="GO:0043565">
    <property type="term" value="F:sequence-specific DNA binding"/>
    <property type="evidence" value="ECO:0007669"/>
    <property type="project" value="InterPro"/>
</dbReference>
<gene>
    <name evidence="8" type="ORF">NCGR_LOCUS39883</name>
</gene>
<dbReference type="SUPFAM" id="SSF118290">
    <property type="entry name" value="WRKY DNA-binding domain"/>
    <property type="match status" value="1"/>
</dbReference>
<feature type="compositionally biased region" description="Polar residues" evidence="6">
    <location>
        <begin position="73"/>
        <end position="82"/>
    </location>
</feature>